<dbReference type="RefSeq" id="WP_066050547.1">
    <property type="nucleotide sequence ID" value="NZ_BMYL01000001.1"/>
</dbReference>
<sequence>MRFVSQFTSLAVCMMLAFTVSAEGEAPGAHDVVREASEKVMQVVEEAQGYAEEDPDRYYGEVQAILDPVIDFRGFARGVMGPYASSDRYRSLDEAGRAELRDQLDRFTEVMRVGLVRTYSKGLLAFGGSRIEVSAPAPDEAEQRRVAVEQLIYTEGTQPYILIYQMGRDKSGDWKLRNVIIESVNLGEIYRNQFQAAARKEDGNLDAVIDSWSAIEVEDESDS</sequence>
<dbReference type="Proteomes" id="UP000235162">
    <property type="component" value="Unassembled WGS sequence"/>
</dbReference>
<dbReference type="Gene3D" id="3.10.450.710">
    <property type="entry name" value="Tgt2/MlaC"/>
    <property type="match status" value="1"/>
</dbReference>
<feature type="signal peptide" evidence="1">
    <location>
        <begin position="1"/>
        <end position="22"/>
    </location>
</feature>
<comment type="caution">
    <text evidence="2">The sequence shown here is derived from an EMBL/GenBank/DDBJ whole genome shotgun (WGS) entry which is preliminary data.</text>
</comment>
<dbReference type="InterPro" id="IPR042245">
    <property type="entry name" value="Tgt2/MlaC_sf"/>
</dbReference>
<dbReference type="AlphaFoldDB" id="A0AAP8MG13"/>
<dbReference type="PIRSF" id="PIRSF004649">
    <property type="entry name" value="MlaC"/>
    <property type="match status" value="1"/>
</dbReference>
<organism evidence="2 3">
    <name type="scientific">Halioglobus japonicus</name>
    <dbReference type="NCBI Taxonomy" id="930805"/>
    <lineage>
        <taxon>Bacteria</taxon>
        <taxon>Pseudomonadati</taxon>
        <taxon>Pseudomonadota</taxon>
        <taxon>Gammaproteobacteria</taxon>
        <taxon>Cellvibrionales</taxon>
        <taxon>Halieaceae</taxon>
        <taxon>Halioglobus</taxon>
    </lineage>
</organism>
<dbReference type="EMBL" id="PKUR01000001">
    <property type="protein sequence ID" value="PLW87126.1"/>
    <property type="molecule type" value="Genomic_DNA"/>
</dbReference>
<evidence type="ECO:0000313" key="2">
    <source>
        <dbReference type="EMBL" id="PLW87126.1"/>
    </source>
</evidence>
<protein>
    <submittedName>
        <fullName evidence="2">Toluene tolerance protein</fullName>
    </submittedName>
</protein>
<dbReference type="PANTHER" id="PTHR36573:SF1">
    <property type="entry name" value="INTERMEMBRANE PHOSPHOLIPID TRANSPORT SYSTEM BINDING PROTEIN MLAC"/>
    <property type="match status" value="1"/>
</dbReference>
<keyword evidence="3" id="KW-1185">Reference proteome</keyword>
<dbReference type="PANTHER" id="PTHR36573">
    <property type="entry name" value="INTERMEMBRANE PHOSPHOLIPID TRANSPORT SYSTEM BINDING PROTEIN MLAC"/>
    <property type="match status" value="1"/>
</dbReference>
<accession>A0AAP8MG13</accession>
<gene>
    <name evidence="2" type="ORF">C0029_00555</name>
</gene>
<dbReference type="KEGG" id="hja:BST95_17665"/>
<feature type="chain" id="PRO_5042980312" evidence="1">
    <location>
        <begin position="23"/>
        <end position="223"/>
    </location>
</feature>
<dbReference type="InterPro" id="IPR008869">
    <property type="entry name" value="MlaC/ttg2D"/>
</dbReference>
<reference evidence="2 3" key="1">
    <citation type="submission" date="2018-01" db="EMBL/GenBank/DDBJ databases">
        <title>The draft genome sequence of Halioglobus japonicus S1-36.</title>
        <authorList>
            <person name="Du Z.-J."/>
            <person name="Shi M.-J."/>
        </authorList>
    </citation>
    <scope>NUCLEOTIDE SEQUENCE [LARGE SCALE GENOMIC DNA]</scope>
    <source>
        <strain evidence="2 3">S1-36</strain>
    </source>
</reference>
<dbReference type="Pfam" id="PF05494">
    <property type="entry name" value="MlaC"/>
    <property type="match status" value="1"/>
</dbReference>
<evidence type="ECO:0000313" key="3">
    <source>
        <dbReference type="Proteomes" id="UP000235162"/>
    </source>
</evidence>
<name>A0AAP8MG13_9GAMM</name>
<keyword evidence="1" id="KW-0732">Signal</keyword>
<evidence type="ECO:0000256" key="1">
    <source>
        <dbReference type="SAM" id="SignalP"/>
    </source>
</evidence>
<proteinExistence type="predicted"/>